<evidence type="ECO:0000313" key="3">
    <source>
        <dbReference type="Proteomes" id="UP000034502"/>
    </source>
</evidence>
<protein>
    <recommendedName>
        <fullName evidence="1">Thymidylate kinase-like domain-containing protein</fullName>
    </recommendedName>
</protein>
<dbReference type="Proteomes" id="UP000034502">
    <property type="component" value="Unassembled WGS sequence"/>
</dbReference>
<evidence type="ECO:0000313" key="2">
    <source>
        <dbReference type="EMBL" id="KKU62911.1"/>
    </source>
</evidence>
<dbReference type="InterPro" id="IPR027417">
    <property type="entry name" value="P-loop_NTPase"/>
</dbReference>
<dbReference type="Pfam" id="PF02223">
    <property type="entry name" value="Thymidylate_kin"/>
    <property type="match status" value="1"/>
</dbReference>
<dbReference type="SUPFAM" id="SSF52540">
    <property type="entry name" value="P-loop containing nucleoside triphosphate hydrolases"/>
    <property type="match status" value="1"/>
</dbReference>
<reference evidence="2 3" key="1">
    <citation type="journal article" date="2015" name="Nature">
        <title>rRNA introns, odd ribosomes, and small enigmatic genomes across a large radiation of phyla.</title>
        <authorList>
            <person name="Brown C.T."/>
            <person name="Hug L.A."/>
            <person name="Thomas B.C."/>
            <person name="Sharon I."/>
            <person name="Castelle C.J."/>
            <person name="Singh A."/>
            <person name="Wilkins M.J."/>
            <person name="Williams K.H."/>
            <person name="Banfield J.F."/>
        </authorList>
    </citation>
    <scope>NUCLEOTIDE SEQUENCE [LARGE SCALE GENOMIC DNA]</scope>
</reference>
<dbReference type="EMBL" id="LCNU01000041">
    <property type="protein sequence ID" value="KKU62911.1"/>
    <property type="molecule type" value="Genomic_DNA"/>
</dbReference>
<name>A0A0G1S0N7_9BACT</name>
<gene>
    <name evidence="2" type="ORF">UX86_C0041G0001</name>
</gene>
<dbReference type="STRING" id="1618364.UX86_C0041G0001"/>
<sequence>MPTLADFQNRPMNRGKWVVVDGPSGSGKDSLLSVLQQRLLETNTPFSYISEEDLDPDRQQILTATGDRAKARLLVNHRFRIWHKYVYPALMEGRVVLSNRGEPATLAYQTASGEISISQVWEMHRHKGISRPDLVVITVCRPDAALLRREQDQAASGSIRAERERGRGLSGKFTGERQELIHRQYFEVRRFLEEKNVPVLLLDTEKMSVGQEADAVLRLL</sequence>
<evidence type="ECO:0000259" key="1">
    <source>
        <dbReference type="Pfam" id="PF02223"/>
    </source>
</evidence>
<dbReference type="InterPro" id="IPR039430">
    <property type="entry name" value="Thymidylate_kin-like_dom"/>
</dbReference>
<comment type="caution">
    <text evidence="2">The sequence shown here is derived from an EMBL/GenBank/DDBJ whole genome shotgun (WGS) entry which is preliminary data.</text>
</comment>
<feature type="domain" description="Thymidylate kinase-like" evidence="1">
    <location>
        <begin position="20"/>
        <end position="153"/>
    </location>
</feature>
<organism evidence="2 3">
    <name type="scientific">Candidatus Amesbacteria bacterium GW2011_GWC1_47_15</name>
    <dbReference type="NCBI Taxonomy" id="1618364"/>
    <lineage>
        <taxon>Bacteria</taxon>
        <taxon>Candidatus Amesiibacteriota</taxon>
    </lineage>
</organism>
<dbReference type="AlphaFoldDB" id="A0A0G1S0N7"/>
<dbReference type="Gene3D" id="3.40.50.300">
    <property type="entry name" value="P-loop containing nucleotide triphosphate hydrolases"/>
    <property type="match status" value="1"/>
</dbReference>
<proteinExistence type="predicted"/>
<accession>A0A0G1S0N7</accession>